<evidence type="ECO:0000259" key="9">
    <source>
        <dbReference type="PROSITE" id="PS50089"/>
    </source>
</evidence>
<accession>A0ABP0FUG6</accession>
<dbReference type="InterPro" id="IPR001841">
    <property type="entry name" value="Znf_RING"/>
</dbReference>
<dbReference type="SMART" id="SM00355">
    <property type="entry name" value="ZnF_C2H2"/>
    <property type="match status" value="3"/>
</dbReference>
<dbReference type="PROSITE" id="PS00028">
    <property type="entry name" value="ZINC_FINGER_C2H2_1"/>
    <property type="match status" value="1"/>
</dbReference>
<name>A0ABP0FUG6_CLALP</name>
<dbReference type="InterPro" id="IPR013087">
    <property type="entry name" value="Znf_C2H2_type"/>
</dbReference>
<evidence type="ECO:0000256" key="1">
    <source>
        <dbReference type="ARBA" id="ARBA00000900"/>
    </source>
</evidence>
<evidence type="ECO:0000256" key="3">
    <source>
        <dbReference type="ARBA" id="ARBA00012483"/>
    </source>
</evidence>
<comment type="similarity">
    <text evidence="7">Belongs to the ZNF598/HEL2 family.</text>
</comment>
<dbReference type="SUPFAM" id="SSF57850">
    <property type="entry name" value="RING/U-box"/>
    <property type="match status" value="1"/>
</dbReference>
<evidence type="ECO:0000256" key="4">
    <source>
        <dbReference type="ARBA" id="ARBA00022723"/>
    </source>
</evidence>
<dbReference type="PROSITE" id="PS50089">
    <property type="entry name" value="ZF_RING_2"/>
    <property type="match status" value="1"/>
</dbReference>
<gene>
    <name evidence="11" type="ORF">CVLEPA_LOCUS13564</name>
</gene>
<keyword evidence="4" id="KW-0479">Metal-binding</keyword>
<dbReference type="PROSITE" id="PS50157">
    <property type="entry name" value="ZINC_FINGER_C2H2_2"/>
    <property type="match status" value="1"/>
</dbReference>
<reference evidence="11 12" key="1">
    <citation type="submission" date="2024-02" db="EMBL/GenBank/DDBJ databases">
        <authorList>
            <person name="Daric V."/>
            <person name="Darras S."/>
        </authorList>
    </citation>
    <scope>NUCLEOTIDE SEQUENCE [LARGE SCALE GENOMIC DNA]</scope>
</reference>
<comment type="caution">
    <text evidence="11">The sequence shown here is derived from an EMBL/GenBank/DDBJ whole genome shotgun (WGS) entry which is preliminary data.</text>
</comment>
<keyword evidence="12" id="KW-1185">Reference proteome</keyword>
<comment type="catalytic activity">
    <reaction evidence="1">
        <text>S-ubiquitinyl-[E2 ubiquitin-conjugating enzyme]-L-cysteine + [acceptor protein]-L-lysine = [E2 ubiquitin-conjugating enzyme]-L-cysteine + N(6)-ubiquitinyl-[acceptor protein]-L-lysine.</text>
        <dbReference type="EC" id="2.3.2.27"/>
    </reaction>
</comment>
<feature type="domain" description="RING-type" evidence="9">
    <location>
        <begin position="117"/>
        <end position="157"/>
    </location>
</feature>
<dbReference type="InterPro" id="IPR041888">
    <property type="entry name" value="RING-HC_ZNF598/HEL2"/>
</dbReference>
<organism evidence="11 12">
    <name type="scientific">Clavelina lepadiformis</name>
    <name type="common">Light-bulb sea squirt</name>
    <name type="synonym">Ascidia lepadiformis</name>
    <dbReference type="NCBI Taxonomy" id="159417"/>
    <lineage>
        <taxon>Eukaryota</taxon>
        <taxon>Metazoa</taxon>
        <taxon>Chordata</taxon>
        <taxon>Tunicata</taxon>
        <taxon>Ascidiacea</taxon>
        <taxon>Aplousobranchia</taxon>
        <taxon>Clavelinidae</taxon>
        <taxon>Clavelina</taxon>
    </lineage>
</organism>
<dbReference type="InterPro" id="IPR013083">
    <property type="entry name" value="Znf_RING/FYVE/PHD"/>
</dbReference>
<evidence type="ECO:0000313" key="12">
    <source>
        <dbReference type="Proteomes" id="UP001642483"/>
    </source>
</evidence>
<proteinExistence type="inferred from homology"/>
<comment type="pathway">
    <text evidence="2">Protein modification; protein ubiquitination.</text>
</comment>
<evidence type="ECO:0000256" key="8">
    <source>
        <dbReference type="PROSITE-ProRule" id="PRU00042"/>
    </source>
</evidence>
<dbReference type="InterPro" id="IPR044288">
    <property type="entry name" value="ZNF598/HEL2"/>
</dbReference>
<dbReference type="Proteomes" id="UP001642483">
    <property type="component" value="Unassembled WGS sequence"/>
</dbReference>
<evidence type="ECO:0000259" key="10">
    <source>
        <dbReference type="PROSITE" id="PS50157"/>
    </source>
</evidence>
<feature type="domain" description="C2H2-type" evidence="10">
    <location>
        <begin position="205"/>
        <end position="230"/>
    </location>
</feature>
<protein>
    <recommendedName>
        <fullName evidence="3">RING-type E3 ubiquitin transferase</fullName>
        <ecNumber evidence="3">2.3.2.27</ecNumber>
    </recommendedName>
</protein>
<dbReference type="EC" id="2.3.2.27" evidence="3"/>
<dbReference type="PANTHER" id="PTHR22938:SF0">
    <property type="entry name" value="E3 UBIQUITIN-PROTEIN LIGASE ZNF598"/>
    <property type="match status" value="1"/>
</dbReference>
<evidence type="ECO:0000313" key="11">
    <source>
        <dbReference type="EMBL" id="CAK8682780.1"/>
    </source>
</evidence>
<keyword evidence="5 8" id="KW-0863">Zinc-finger</keyword>
<evidence type="ECO:0000256" key="2">
    <source>
        <dbReference type="ARBA" id="ARBA00004906"/>
    </source>
</evidence>
<keyword evidence="6" id="KW-0862">Zinc</keyword>
<dbReference type="Pfam" id="PF25447">
    <property type="entry name" value="RING_ZNF598"/>
    <property type="match status" value="1"/>
</dbReference>
<evidence type="ECO:0000256" key="5">
    <source>
        <dbReference type="ARBA" id="ARBA00022771"/>
    </source>
</evidence>
<evidence type="ECO:0000256" key="7">
    <source>
        <dbReference type="ARBA" id="ARBA00035113"/>
    </source>
</evidence>
<evidence type="ECO:0000256" key="6">
    <source>
        <dbReference type="ARBA" id="ARBA00022833"/>
    </source>
</evidence>
<dbReference type="Gene3D" id="3.30.40.10">
    <property type="entry name" value="Zinc/RING finger domain, C3HC4 (zinc finger)"/>
    <property type="match status" value="1"/>
</dbReference>
<dbReference type="CDD" id="cd16615">
    <property type="entry name" value="RING-HC_ZNF598"/>
    <property type="match status" value="1"/>
</dbReference>
<dbReference type="PANTHER" id="PTHR22938">
    <property type="entry name" value="ZINC FINGER PROTEIN 598"/>
    <property type="match status" value="1"/>
</dbReference>
<dbReference type="EMBL" id="CAWYQH010000096">
    <property type="protein sequence ID" value="CAK8682780.1"/>
    <property type="molecule type" value="Genomic_DNA"/>
</dbReference>
<sequence>MEEAIIKHLTGVLQSQIGDCLPVTSLGSHLSDLGKKKKNYLKRVGFEKFLIKHPNAFAIIDGNVLPVQNLGAASNAAISNRSFSRNQPPPSSTSTFKQPSKAAVQAIKNDILNSKSCMVCSDDFEFYAFGVCFHPICHKCSTKLRVLCDDKQCPTCRIELNEVLFTQQLQPIDELNTKSYIKEQKYGILLENQQIRTMYRKLLEHKCRIKGCGKNFEDFDDLKSHLQLKHGEYFCKLCLRQCKKFTHERITYSTIELEKHKSEGDDGEGSAHKGHPLCKFCDCRYLDNDELLRHLQQHHCSCHLCDDTNYVFYADVNDLWDHHCHLHFACREACCRGIFKAVFKTEEELKTHVQKEHSRGKGAKVALTYGTASGASSQLGTPSRTLEILRSNVSPIRRGEEGLSFYGSVLYTTSFFGFIRRDDGTFDESEHVFFNTESCDLNQDDDLSRHFCQGDRVYGRAIQTINHRSNWRAVSITKLSEMQHSGFPAIGTHALADRVRHNSACSDFTTSGMSDITSISEEAFPALPASISEEAFPALRTQYEVVQKHTDNEESSTNWNIVVGKKMPSNGISSPLKNKNVVEKSSGNKAQGVGCVHHNLQKMFGFITKQSNTFEENIYFDNKAYQLGMGLSTNVDLTQELKVGEKLFYILEPSGSVKRNTKSKYRAVKVWKFSREDSLGKSTTNGHTVNANDSLLKKVSTSTTGKTNGQKPLTQGLGTLHSVQAKFGFITMDGFSKSEDNVYFHITAYQEAMGKHEVKDLTTELRVRERMGFLLEDPSLVKKDATSKYRAALVWKQNENLSDMSFSSSSADMSSPTKVNTTIVTSTVKAKQLPGDEVCFFESSQSEMDSSELHSLNSEEAELAVPVILNPLDMTNTILDIFRVVFGTCWGVNLKDSLFELDEALAINDVPNLSYIAFVQFFINKPPKVFTVQQHVTLAGDDATTTPRQCFELSTAGLNKIVSAALKAHGKANSITENVLTINNTNMYIILNRDEKDEMREISLHTGF</sequence>